<name>A0A482X385_LAOST</name>
<feature type="compositionally biased region" description="Polar residues" evidence="6">
    <location>
        <begin position="790"/>
        <end position="799"/>
    </location>
</feature>
<dbReference type="PROSITE" id="PS50600">
    <property type="entry name" value="ULP_PROTEASE"/>
    <property type="match status" value="1"/>
</dbReference>
<dbReference type="InterPro" id="IPR038765">
    <property type="entry name" value="Papain-like_cys_pep_sf"/>
</dbReference>
<dbReference type="Pfam" id="PF02902">
    <property type="entry name" value="Peptidase_C48"/>
    <property type="match status" value="2"/>
</dbReference>
<keyword evidence="3" id="KW-0645">Protease</keyword>
<proteinExistence type="inferred from homology"/>
<protein>
    <recommendedName>
        <fullName evidence="7">Ubiquitin-like protease family profile domain-containing protein</fullName>
    </recommendedName>
</protein>
<dbReference type="GO" id="GO:0006508">
    <property type="term" value="P:proteolysis"/>
    <property type="evidence" value="ECO:0007669"/>
    <property type="project" value="UniProtKB-KW"/>
</dbReference>
<sequence length="1140" mass="127544">MAPMAERCRKSYQSTKKKTKVTDADIINFKLPSQVAAQAVQQAKQLNQQSSQLNQQSKPVFQLKQTGVNLLPPVTATVLPAGLSQAITLITNQNKLATTPNSSETLQSTTTSGETQINIPFQPLPENKQTIKIIVLMNEKKFSFEMDESTKIAEALQKAQAGCSNDFSRFIAESILRQVAKPPILQEVDGKVGQTAGQPTQPTENDEEGGEASSQDSSPSPSKSETGNYQEGKMALCHQCGFCSPSYDFCTRCKAKLPPDVKSICLNRVPVTMPELQSNVVLKRTSEVAVAVADSPKKRQKVSKKKKVEEPVCLTISSDDEDANDSNVDPAITQSAMLKEPVITDEEGGEEAVKDGEYHDPMEEDEQGECDMDSSETDSEWPVALDCRTVRIGSYKVPPNDRVYITLRGIYITIPAIVCENVKIGIPWESIVKILAHFGKGMPVIFIYTTAPMGAKIRKMLGMTDKNNFPYYDPASANESQRRITLLPENISNDCNDLLKKLFLNLERTEYEELSQNEANDILVRASPKEVQNQVQKAVVNTTPRLPNEIQTIMVYPPPPAKGGIPINTEDYACLGEDQFLNDVIIDFYLKYLHQHYLSEKDQSRTHILSTFFYKRLTTKPTSSRRSLHNPVENDPKASAAEKRHSRVKSWTKHVDIFNKDFIIIPINEHSHWFLAVICFPGLTGAVDFDTNQPIDVATDAAKVATAAAAKKQADSSGDKVGGGKSDMMAGKTSLVIGSTTITALGGAAAAAGGDTVTLLQSEEEDRDEADGDDEDFDQASSEEEAPPLQQDTDNSTVKSEIDENKEPEQNAQEPVQESPEAVKEEKLRRSKRKEPRMPIKQPCILIFDSLATASRAKVVATLRDYLKVEYKVKHGVERQFTKEYMKGASPKVPQQTNYTDCGLYVLQYVEAFFEAPITDYHIPIKTLQEWFDVDIVSRKRFDIQQLLHKLMGEQGIDFSTLNLPDLNLAPFHHGLVDYPDSDEEMLGEEEEEEEEDYQEYGEAYRAMCEDARFNGYREEEDEEDEDEDDERRLGVEDGDEEMDCDGGLEDEEEEEEDLDEEEEDCEEEEEKGLERVMCEDMDKELLDEMVPSVVNLKSFRLSRLNQRDDIKLNQSISIVRTGSVSDNNCDSRSTSDNKH</sequence>
<dbReference type="SMR" id="A0A482X385"/>
<dbReference type="AlphaFoldDB" id="A0A482X385"/>
<evidence type="ECO:0000256" key="1">
    <source>
        <dbReference type="ARBA" id="ARBA00005234"/>
    </source>
</evidence>
<dbReference type="OrthoDB" id="442460at2759"/>
<dbReference type="EMBL" id="QKKF02018530">
    <property type="protein sequence ID" value="RZF40329.1"/>
    <property type="molecule type" value="Genomic_DNA"/>
</dbReference>
<feature type="compositionally biased region" description="Acidic residues" evidence="6">
    <location>
        <begin position="762"/>
        <end position="786"/>
    </location>
</feature>
<feature type="compositionally biased region" description="Acidic residues" evidence="6">
    <location>
        <begin position="362"/>
        <end position="378"/>
    </location>
</feature>
<feature type="compositionally biased region" description="Low complexity" evidence="6">
    <location>
        <begin position="213"/>
        <end position="224"/>
    </location>
</feature>
<evidence type="ECO:0000256" key="6">
    <source>
        <dbReference type="SAM" id="MobiDB-lite"/>
    </source>
</evidence>
<dbReference type="GO" id="GO:0005634">
    <property type="term" value="C:nucleus"/>
    <property type="evidence" value="ECO:0007669"/>
    <property type="project" value="TreeGrafter"/>
</dbReference>
<dbReference type="InParanoid" id="A0A482X385"/>
<keyword evidence="5" id="KW-0378">Hydrolase</keyword>
<evidence type="ECO:0000256" key="5">
    <source>
        <dbReference type="ARBA" id="ARBA00022801"/>
    </source>
</evidence>
<feature type="region of interest" description="Disordered" evidence="6">
    <location>
        <begin position="1017"/>
        <end position="1073"/>
    </location>
</feature>
<dbReference type="Proteomes" id="UP000291343">
    <property type="component" value="Unassembled WGS sequence"/>
</dbReference>
<reference evidence="8 9" key="1">
    <citation type="journal article" date="2017" name="Gigascience">
        <title>Genome sequence of the small brown planthopper, Laodelphax striatellus.</title>
        <authorList>
            <person name="Zhu J."/>
            <person name="Jiang F."/>
            <person name="Wang X."/>
            <person name="Yang P."/>
            <person name="Bao Y."/>
            <person name="Zhao W."/>
            <person name="Wang W."/>
            <person name="Lu H."/>
            <person name="Wang Q."/>
            <person name="Cui N."/>
            <person name="Li J."/>
            <person name="Chen X."/>
            <person name="Luo L."/>
            <person name="Yu J."/>
            <person name="Kang L."/>
            <person name="Cui F."/>
        </authorList>
    </citation>
    <scope>NUCLEOTIDE SEQUENCE [LARGE SCALE GENOMIC DNA]</scope>
    <source>
        <strain evidence="8">Lst14</strain>
    </source>
</reference>
<feature type="compositionally biased region" description="Acidic residues" evidence="6">
    <location>
        <begin position="1037"/>
        <end position="1072"/>
    </location>
</feature>
<dbReference type="InterPro" id="IPR051947">
    <property type="entry name" value="Sentrin-specific_protease"/>
</dbReference>
<organism evidence="8 9">
    <name type="scientific">Laodelphax striatellus</name>
    <name type="common">Small brown planthopper</name>
    <name type="synonym">Delphax striatella</name>
    <dbReference type="NCBI Taxonomy" id="195883"/>
    <lineage>
        <taxon>Eukaryota</taxon>
        <taxon>Metazoa</taxon>
        <taxon>Ecdysozoa</taxon>
        <taxon>Arthropoda</taxon>
        <taxon>Hexapoda</taxon>
        <taxon>Insecta</taxon>
        <taxon>Pterygota</taxon>
        <taxon>Neoptera</taxon>
        <taxon>Paraneoptera</taxon>
        <taxon>Hemiptera</taxon>
        <taxon>Auchenorrhyncha</taxon>
        <taxon>Fulgoroidea</taxon>
        <taxon>Delphacidae</taxon>
        <taxon>Criomorphinae</taxon>
        <taxon>Laodelphax</taxon>
    </lineage>
</organism>
<dbReference type="PANTHER" id="PTHR46896">
    <property type="entry name" value="SENTRIN-SPECIFIC PROTEASE"/>
    <property type="match status" value="1"/>
</dbReference>
<feature type="domain" description="Ubiquitin-like protease family profile" evidence="7">
    <location>
        <begin position="565"/>
        <end position="913"/>
    </location>
</feature>
<feature type="compositionally biased region" description="Basic and acidic residues" evidence="6">
    <location>
        <begin position="632"/>
        <end position="643"/>
    </location>
</feature>
<dbReference type="Gene3D" id="1.10.418.20">
    <property type="match status" value="2"/>
</dbReference>
<evidence type="ECO:0000259" key="7">
    <source>
        <dbReference type="PROSITE" id="PS50600"/>
    </source>
</evidence>
<evidence type="ECO:0000256" key="2">
    <source>
        <dbReference type="ARBA" id="ARBA00022553"/>
    </source>
</evidence>
<keyword evidence="2" id="KW-0597">Phosphoprotein</keyword>
<dbReference type="STRING" id="195883.A0A482X385"/>
<feature type="compositionally biased region" description="Basic and acidic residues" evidence="6">
    <location>
        <begin position="800"/>
        <end position="809"/>
    </location>
</feature>
<evidence type="ECO:0000256" key="4">
    <source>
        <dbReference type="ARBA" id="ARBA00022786"/>
    </source>
</evidence>
<comment type="similarity">
    <text evidence="1">Belongs to the peptidase C48 family.</text>
</comment>
<dbReference type="FunFam" id="1.10.418.20:FF:000004">
    <property type="entry name" value="sentrin-specific protease 7 isoform X1"/>
    <property type="match status" value="1"/>
</dbReference>
<dbReference type="InterPro" id="IPR003653">
    <property type="entry name" value="Peptidase_C48_C"/>
</dbReference>
<evidence type="ECO:0000313" key="8">
    <source>
        <dbReference type="EMBL" id="RZF40329.1"/>
    </source>
</evidence>
<gene>
    <name evidence="8" type="ORF">LSTR_LSTR006938</name>
</gene>
<accession>A0A482X385</accession>
<dbReference type="SUPFAM" id="SSF54001">
    <property type="entry name" value="Cysteine proteinases"/>
    <property type="match status" value="1"/>
</dbReference>
<dbReference type="Gene3D" id="3.30.310.130">
    <property type="entry name" value="Ubiquitin-related"/>
    <property type="match status" value="2"/>
</dbReference>
<feature type="region of interest" description="Disordered" evidence="6">
    <location>
        <begin position="189"/>
        <end position="228"/>
    </location>
</feature>
<feature type="compositionally biased region" description="Acidic residues" evidence="6">
    <location>
        <begin position="1019"/>
        <end position="1030"/>
    </location>
</feature>
<dbReference type="GO" id="GO:0016926">
    <property type="term" value="P:protein desumoylation"/>
    <property type="evidence" value="ECO:0007669"/>
    <property type="project" value="TreeGrafter"/>
</dbReference>
<evidence type="ECO:0000313" key="9">
    <source>
        <dbReference type="Proteomes" id="UP000291343"/>
    </source>
</evidence>
<keyword evidence="9" id="KW-1185">Reference proteome</keyword>
<feature type="compositionally biased region" description="Basic and acidic residues" evidence="6">
    <location>
        <begin position="351"/>
        <end position="361"/>
    </location>
</feature>
<feature type="region of interest" description="Disordered" evidence="6">
    <location>
        <begin position="762"/>
        <end position="836"/>
    </location>
</feature>
<dbReference type="GO" id="GO:0005737">
    <property type="term" value="C:cytoplasm"/>
    <property type="evidence" value="ECO:0007669"/>
    <property type="project" value="TreeGrafter"/>
</dbReference>
<keyword evidence="4" id="KW-0833">Ubl conjugation pathway</keyword>
<feature type="region of interest" description="Disordered" evidence="6">
    <location>
        <begin position="622"/>
        <end position="645"/>
    </location>
</feature>
<feature type="region of interest" description="Disordered" evidence="6">
    <location>
        <begin position="344"/>
        <end position="378"/>
    </location>
</feature>
<dbReference type="GO" id="GO:0070139">
    <property type="term" value="F:SUMO-specific endopeptidase activity"/>
    <property type="evidence" value="ECO:0007669"/>
    <property type="project" value="TreeGrafter"/>
</dbReference>
<feature type="region of interest" description="Disordered" evidence="6">
    <location>
        <begin position="980"/>
        <end position="1000"/>
    </location>
</feature>
<evidence type="ECO:0000256" key="3">
    <source>
        <dbReference type="ARBA" id="ARBA00022670"/>
    </source>
</evidence>
<comment type="caution">
    <text evidence="8">The sequence shown here is derived from an EMBL/GenBank/DDBJ whole genome shotgun (WGS) entry which is preliminary data.</text>
</comment>
<dbReference type="PANTHER" id="PTHR46896:SF3">
    <property type="entry name" value="FI06413P-RELATED"/>
    <property type="match status" value="1"/>
</dbReference>